<keyword evidence="2" id="KW-1185">Reference proteome</keyword>
<feature type="non-terminal residue" evidence="1">
    <location>
        <position position="1"/>
    </location>
</feature>
<sequence>LACRAVGLSVSVRIFCCCEEVVSLASRKIRICVKRCVMFGPLAEAFADLSTTIIQNVSAHLPSINSETAQLFFVPANNTSVAYTYESAEILTRRSSIEWGSNVDLRPKKVDTP</sequence>
<dbReference type="EMBL" id="JPKZ01001446">
    <property type="protein sequence ID" value="KHN81880.1"/>
    <property type="molecule type" value="Genomic_DNA"/>
</dbReference>
<name>A0A0B2VLI0_TOXCA</name>
<organism evidence="1 2">
    <name type="scientific">Toxocara canis</name>
    <name type="common">Canine roundworm</name>
    <dbReference type="NCBI Taxonomy" id="6265"/>
    <lineage>
        <taxon>Eukaryota</taxon>
        <taxon>Metazoa</taxon>
        <taxon>Ecdysozoa</taxon>
        <taxon>Nematoda</taxon>
        <taxon>Chromadorea</taxon>
        <taxon>Rhabditida</taxon>
        <taxon>Spirurina</taxon>
        <taxon>Ascaridomorpha</taxon>
        <taxon>Ascaridoidea</taxon>
        <taxon>Toxocaridae</taxon>
        <taxon>Toxocara</taxon>
    </lineage>
</organism>
<evidence type="ECO:0000313" key="1">
    <source>
        <dbReference type="EMBL" id="KHN81880.1"/>
    </source>
</evidence>
<proteinExistence type="predicted"/>
<accession>A0A0B2VLI0</accession>
<gene>
    <name evidence="1" type="ORF">Tcan_12771</name>
</gene>
<dbReference type="AlphaFoldDB" id="A0A0B2VLI0"/>
<reference evidence="1 2" key="1">
    <citation type="submission" date="2014-11" db="EMBL/GenBank/DDBJ databases">
        <title>Genetic blueprint of the zoonotic pathogen Toxocara canis.</title>
        <authorList>
            <person name="Zhu X.-Q."/>
            <person name="Korhonen P.K."/>
            <person name="Cai H."/>
            <person name="Young N.D."/>
            <person name="Nejsum P."/>
            <person name="von Samson-Himmelstjerna G."/>
            <person name="Boag P.R."/>
            <person name="Tan P."/>
            <person name="Li Q."/>
            <person name="Min J."/>
            <person name="Yang Y."/>
            <person name="Wang X."/>
            <person name="Fang X."/>
            <person name="Hall R.S."/>
            <person name="Hofmann A."/>
            <person name="Sternberg P.W."/>
            <person name="Jex A.R."/>
            <person name="Gasser R.B."/>
        </authorList>
    </citation>
    <scope>NUCLEOTIDE SEQUENCE [LARGE SCALE GENOMIC DNA]</scope>
    <source>
        <strain evidence="1">PN_DK_2014</strain>
    </source>
</reference>
<protein>
    <submittedName>
        <fullName evidence="1">Uncharacterized protein</fullName>
    </submittedName>
</protein>
<evidence type="ECO:0000313" key="2">
    <source>
        <dbReference type="Proteomes" id="UP000031036"/>
    </source>
</evidence>
<dbReference type="Proteomes" id="UP000031036">
    <property type="component" value="Unassembled WGS sequence"/>
</dbReference>
<comment type="caution">
    <text evidence="1">The sequence shown here is derived from an EMBL/GenBank/DDBJ whole genome shotgun (WGS) entry which is preliminary data.</text>
</comment>